<dbReference type="InterPro" id="IPR001660">
    <property type="entry name" value="SAM"/>
</dbReference>
<accession>A0A6V8HA65</accession>
<keyword evidence="5" id="KW-1185">Reference proteome</keyword>
<feature type="compositionally biased region" description="Polar residues" evidence="1">
    <location>
        <begin position="689"/>
        <end position="705"/>
    </location>
</feature>
<dbReference type="Pfam" id="PF07647">
    <property type="entry name" value="SAM_2"/>
    <property type="match status" value="1"/>
</dbReference>
<dbReference type="Gene3D" id="1.10.150.50">
    <property type="entry name" value="Transcription Factor, Ets-1"/>
    <property type="match status" value="1"/>
</dbReference>
<dbReference type="Proteomes" id="UP000053095">
    <property type="component" value="Unassembled WGS sequence"/>
</dbReference>
<evidence type="ECO:0000313" key="4">
    <source>
        <dbReference type="EMBL" id="GAM38320.1"/>
    </source>
</evidence>
<dbReference type="SUPFAM" id="SSF47769">
    <property type="entry name" value="SAM/Pointed domain"/>
    <property type="match status" value="1"/>
</dbReference>
<dbReference type="InterPro" id="IPR011993">
    <property type="entry name" value="PH-like_dom_sf"/>
</dbReference>
<feature type="domain" description="SAM" evidence="3">
    <location>
        <begin position="170"/>
        <end position="234"/>
    </location>
</feature>
<comment type="caution">
    <text evidence="4">The sequence shown here is derived from an EMBL/GenBank/DDBJ whole genome shotgun (WGS) entry which is preliminary data.</text>
</comment>
<organism evidence="4 5">
    <name type="scientific">Talaromyces pinophilus</name>
    <name type="common">Penicillium pinophilum</name>
    <dbReference type="NCBI Taxonomy" id="128442"/>
    <lineage>
        <taxon>Eukaryota</taxon>
        <taxon>Fungi</taxon>
        <taxon>Dikarya</taxon>
        <taxon>Ascomycota</taxon>
        <taxon>Pezizomycotina</taxon>
        <taxon>Eurotiomycetes</taxon>
        <taxon>Eurotiomycetidae</taxon>
        <taxon>Eurotiales</taxon>
        <taxon>Trichocomaceae</taxon>
        <taxon>Talaromyces</taxon>
        <taxon>Talaromyces sect. Talaromyces</taxon>
    </lineage>
</organism>
<dbReference type="AlphaFoldDB" id="A0A6V8HA65"/>
<evidence type="ECO:0000259" key="3">
    <source>
        <dbReference type="PROSITE" id="PS50105"/>
    </source>
</evidence>
<evidence type="ECO:0000259" key="2">
    <source>
        <dbReference type="PROSITE" id="PS50003"/>
    </source>
</evidence>
<dbReference type="SMART" id="SM00233">
    <property type="entry name" value="PH"/>
    <property type="match status" value="1"/>
</dbReference>
<evidence type="ECO:0000256" key="1">
    <source>
        <dbReference type="SAM" id="MobiDB-lite"/>
    </source>
</evidence>
<feature type="compositionally biased region" description="Basic residues" evidence="1">
    <location>
        <begin position="270"/>
        <end position="286"/>
    </location>
</feature>
<dbReference type="InterPro" id="IPR001849">
    <property type="entry name" value="PH_domain"/>
</dbReference>
<dbReference type="Pfam" id="PF00169">
    <property type="entry name" value="PH"/>
    <property type="match status" value="1"/>
</dbReference>
<dbReference type="InterPro" id="IPR013761">
    <property type="entry name" value="SAM/pointed_sf"/>
</dbReference>
<gene>
    <name evidence="4" type="ORF">TCE0_033r08952</name>
</gene>
<name>A0A6V8HA65_TALPI</name>
<sequence length="859" mass="95997">MLHKMAKQPIFRRTTITRPLSEATEILDTDFESDYDNSYDDDSSRRSVASLVADSVTTADTPRDVPTPDNGGALSSFHFHFDEKPIMGPNGPHLFRSSMSSDEMNNSYEVDFMLAKTPTAAFFDQALTQQRKDTPLPGFEEVPESTPQVQQLKSINAAVSALDETEVRSWSPPDVVRWMQEVGFDDSVVEKFFINDISGAILLDLQVEDLKELDIQSFGKRRHLMNSIQHLRASIMLPNNETHTSFANRDQISSDCTSSSESASTPTRENKKKHRRRRHHRSHKKDSHTQKDVIPEDSASIVAIEQFLPKPHHCSKGEDCRKWQKQQRKIARLAKDLPIDIEAAQRLMSDDYEQRPLPTSKSLPTMEPMPTPSIVASSDVLGPEQTPIFQISEEKLNEICPRDPQENVRQYLNFQHLSRLQPVTQLESKSRLCSSPDVDSPDSTRTTTSLADNLRSLPKLTIPVNGQTLVPGAFSASLSAQRTVTPSILRRQPNFVTNSIDGTLQSAHQQAMAYGSSFSPADFASPSDFYRSHDVYQQASPLSEVDVPVTAIPAGPIERLASQSVPPNMRFGHHLRVVPDPFVRSTSTKPDNYRSGPSIQILGPVDEAEPSDNAIDVPMTAVPGGPVERTDSQSVPPDMRFGREFYVPADPIYRPASTKASNYRYPSMAGSALDRVDEAGPIDTPEDFANSSRTIPRSANDTTHSGWMRKRKTTKMLRHEWEDHHFTLKGTRLAMFEDERDSHRDSKALEYIDVDDYAVACSSLASTSKLTAAFKKTVLKRKPSAQDEAAFAFSLIPAANGKATAIERKNFFVSNGKSHHFAVKTRDERIDWMRELMLAKALKKGKDSGDSVHVNGYLF</sequence>
<evidence type="ECO:0000313" key="5">
    <source>
        <dbReference type="Proteomes" id="UP000053095"/>
    </source>
</evidence>
<dbReference type="SUPFAM" id="SSF50729">
    <property type="entry name" value="PH domain-like"/>
    <property type="match status" value="1"/>
</dbReference>
<protein>
    <recommendedName>
        <fullName evidence="6">SAM and PH domain protein</fullName>
    </recommendedName>
</protein>
<feature type="domain" description="PH" evidence="2">
    <location>
        <begin position="701"/>
        <end position="841"/>
    </location>
</feature>
<dbReference type="PROSITE" id="PS50003">
    <property type="entry name" value="PH_DOMAIN"/>
    <property type="match status" value="1"/>
</dbReference>
<dbReference type="CDD" id="cd09535">
    <property type="entry name" value="SAM_BOI-like_fungal"/>
    <property type="match status" value="1"/>
</dbReference>
<feature type="compositionally biased region" description="Low complexity" evidence="1">
    <location>
        <begin position="253"/>
        <end position="267"/>
    </location>
</feature>
<dbReference type="Gene3D" id="2.30.29.30">
    <property type="entry name" value="Pleckstrin-homology domain (PH domain)/Phosphotyrosine-binding domain (PTB)"/>
    <property type="match status" value="1"/>
</dbReference>
<proteinExistence type="predicted"/>
<feature type="region of interest" description="Disordered" evidence="1">
    <location>
        <begin position="685"/>
        <end position="705"/>
    </location>
</feature>
<feature type="region of interest" description="Disordered" evidence="1">
    <location>
        <begin position="428"/>
        <end position="449"/>
    </location>
</feature>
<dbReference type="EMBL" id="DF933829">
    <property type="protein sequence ID" value="GAM38320.1"/>
    <property type="molecule type" value="Genomic_DNA"/>
</dbReference>
<dbReference type="PROSITE" id="PS50105">
    <property type="entry name" value="SAM_DOMAIN"/>
    <property type="match status" value="1"/>
</dbReference>
<feature type="region of interest" description="Disordered" evidence="1">
    <location>
        <begin position="247"/>
        <end position="296"/>
    </location>
</feature>
<reference evidence="5" key="1">
    <citation type="journal article" date="2015" name="Genome Announc.">
        <title>Draft genome sequence of Talaromyces cellulolyticus strain Y-94, a source of lignocellulosic biomass-degrading enzymes.</title>
        <authorList>
            <person name="Fujii T."/>
            <person name="Koike H."/>
            <person name="Sawayama S."/>
            <person name="Yano S."/>
            <person name="Inoue H."/>
        </authorList>
    </citation>
    <scope>NUCLEOTIDE SEQUENCE [LARGE SCALE GENOMIC DNA]</scope>
    <source>
        <strain evidence="5">Y-94</strain>
    </source>
</reference>
<dbReference type="SMART" id="SM00454">
    <property type="entry name" value="SAM"/>
    <property type="match status" value="1"/>
</dbReference>
<evidence type="ECO:0008006" key="6">
    <source>
        <dbReference type="Google" id="ProtNLM"/>
    </source>
</evidence>